<dbReference type="Proteomes" id="UP000000757">
    <property type="component" value="Chromosome"/>
</dbReference>
<dbReference type="PATRIC" id="fig|246196.19.peg.5439"/>
<dbReference type="KEGG" id="msm:MSMEG_5578"/>
<organism evidence="2 3">
    <name type="scientific">Mycolicibacterium smegmatis (strain ATCC 700084 / mc(2)155)</name>
    <name type="common">Mycobacterium smegmatis</name>
    <dbReference type="NCBI Taxonomy" id="246196"/>
    <lineage>
        <taxon>Bacteria</taxon>
        <taxon>Bacillati</taxon>
        <taxon>Actinomycetota</taxon>
        <taxon>Actinomycetes</taxon>
        <taxon>Mycobacteriales</taxon>
        <taxon>Mycobacteriaceae</taxon>
        <taxon>Mycolicibacterium</taxon>
    </lineage>
</organism>
<evidence type="ECO:0000313" key="3">
    <source>
        <dbReference type="Proteomes" id="UP000000757"/>
    </source>
</evidence>
<keyword evidence="3" id="KW-1185">Reference proteome</keyword>
<evidence type="ECO:0000256" key="1">
    <source>
        <dbReference type="SAM" id="MobiDB-lite"/>
    </source>
</evidence>
<proteinExistence type="predicted"/>
<evidence type="ECO:0000313" key="2">
    <source>
        <dbReference type="EMBL" id="ABK75190.1"/>
    </source>
</evidence>
<accession>A0R3S5</accession>
<feature type="compositionally biased region" description="Low complexity" evidence="1">
    <location>
        <begin position="479"/>
        <end position="492"/>
    </location>
</feature>
<dbReference type="OrthoDB" id="4636393at2"/>
<name>A0R3S5_MYCS2</name>
<dbReference type="eggNOG" id="ENOG5031IFW">
    <property type="taxonomic scope" value="Bacteria"/>
</dbReference>
<dbReference type="GeneID" id="93460224"/>
<dbReference type="EMBL" id="CP000480">
    <property type="protein sequence ID" value="ABK75190.1"/>
    <property type="molecule type" value="Genomic_DNA"/>
</dbReference>
<dbReference type="STRING" id="246196.MSMEG_5578"/>
<dbReference type="RefSeq" id="WP_011730630.1">
    <property type="nucleotide sequence ID" value="NC_008596.1"/>
</dbReference>
<gene>
    <name evidence="2" type="ordered locus">MSMEG_5578</name>
</gene>
<protein>
    <recommendedName>
        <fullName evidence="4">PE-PGRS family protein</fullName>
    </recommendedName>
</protein>
<feature type="region of interest" description="Disordered" evidence="1">
    <location>
        <begin position="386"/>
        <end position="492"/>
    </location>
</feature>
<evidence type="ECO:0008006" key="4">
    <source>
        <dbReference type="Google" id="ProtNLM"/>
    </source>
</evidence>
<feature type="compositionally biased region" description="Basic and acidic residues" evidence="1">
    <location>
        <begin position="404"/>
        <end position="416"/>
    </location>
</feature>
<dbReference type="PaxDb" id="246196-MSMEI_5428"/>
<dbReference type="AlphaFoldDB" id="A0R3S5"/>
<reference evidence="2 3" key="1">
    <citation type="submission" date="2006-10" db="EMBL/GenBank/DDBJ databases">
        <authorList>
            <person name="Fleischmann R.D."/>
            <person name="Dodson R.J."/>
            <person name="Haft D.H."/>
            <person name="Merkel J.S."/>
            <person name="Nelson W.C."/>
            <person name="Fraser C.M."/>
        </authorList>
    </citation>
    <scope>NUCLEOTIDE SEQUENCE [LARGE SCALE GENOMIC DNA]</scope>
    <source>
        <strain evidence="3">ATCC 700084 / mc(2)155</strain>
    </source>
</reference>
<sequence>MCLIEPARITISAFLNALMLRRSMTSRQLRERSGKSDSLRFFSGSFRCARAHIRTAYEGIFMEVAARSRLLAGAAIIGAGALVAAPIQPVPDVIAAPVIQSATPAVEMTALVNPIELWSAVISQAIANTGAIANTVLENPIPIAHKVIDNQLITADVLTSFVALFGEGFVASAGGVPAALQSAVEQILAGEIYSGVENYAIAILTPVVEGALGALGQLDDISAVLQNPFLNAANVVGTVVSVPTLIGAGLPILFEALSPILQVGLTAQGVYDGVTAGDLEAVANALISFPSDMAGTILNGNPTIGNSGLLGSELGLIPSLLTVRQSIADAIQPPAVSTLVGAKMESAPEVNSFTFTVDEDGELGEVTKSTTESGTTEGNGIQAIAAKSADAEDDATTGTGTETEPEKSEKPVEKSKKPLVTLGNKFSPTTTAGDKARPGQRAEAALKSIGNEVNKTVKKIGDGVKKALGVKGKKKADSKASSSSKDSAGSED</sequence>